<dbReference type="EMBL" id="CP014855">
    <property type="protein sequence ID" value="ASJ00425.1"/>
    <property type="molecule type" value="Genomic_DNA"/>
</dbReference>
<dbReference type="PROSITE" id="PS51186">
    <property type="entry name" value="GNAT"/>
    <property type="match status" value="1"/>
</dbReference>
<evidence type="ECO:0000313" key="3">
    <source>
        <dbReference type="Proteomes" id="UP000250134"/>
    </source>
</evidence>
<proteinExistence type="predicted"/>
<accession>A0A2Z2M7N8</accession>
<dbReference type="Pfam" id="PF00583">
    <property type="entry name" value="Acetyltransf_1"/>
    <property type="match status" value="1"/>
</dbReference>
<dbReference type="KEGG" id="tgg:A3K92_02465"/>
<dbReference type="AlphaFoldDB" id="A0A2Z2M7N8"/>
<feature type="domain" description="N-acetyltransferase" evidence="1">
    <location>
        <begin position="3"/>
        <end position="149"/>
    </location>
</feature>
<organism evidence="2 3">
    <name type="scientific">Thermococcus gorgonarius</name>
    <dbReference type="NCBI Taxonomy" id="71997"/>
    <lineage>
        <taxon>Archaea</taxon>
        <taxon>Methanobacteriati</taxon>
        <taxon>Methanobacteriota</taxon>
        <taxon>Thermococci</taxon>
        <taxon>Thermococcales</taxon>
        <taxon>Thermococcaceae</taxon>
        <taxon>Thermococcus</taxon>
    </lineage>
</organism>
<dbReference type="InterPro" id="IPR000182">
    <property type="entry name" value="GNAT_dom"/>
</dbReference>
<reference evidence="2 3" key="1">
    <citation type="submission" date="2016-03" db="EMBL/GenBank/DDBJ databases">
        <title>Complete genome sequence of Thermococcus gorgonarius.</title>
        <authorList>
            <person name="Oger P.M."/>
        </authorList>
    </citation>
    <scope>NUCLEOTIDE SEQUENCE [LARGE SCALE GENOMIC DNA]</scope>
    <source>
        <strain evidence="2 3">W-12</strain>
    </source>
</reference>
<dbReference type="GeneID" id="33331375"/>
<keyword evidence="3" id="KW-1185">Reference proteome</keyword>
<dbReference type="Gene3D" id="3.40.630.30">
    <property type="match status" value="1"/>
</dbReference>
<evidence type="ECO:0000313" key="2">
    <source>
        <dbReference type="EMBL" id="ASJ00425.1"/>
    </source>
</evidence>
<gene>
    <name evidence="2" type="ORF">A3K92_02465</name>
</gene>
<sequence>MNPIIREARPEDRPFIQEIARLTWGGEDYLARVFDDWVEDGNFYVLELEGKVIGTAKLTLLPGRVGWLEGLRVHPDYRGRGYGRMIQNFMIDLGRRLAEEGKIEALEFATYFLNRESIAMARKDGFSVMARFFNLGARVEDFQPEEPNPVELGMNDLTLGIIPLGWKFVHRSEEALEWLREKGEAYEVNDFKFLATRDGATFTPLSTGLGCIRAMLPAMAWVAREKGREEFDLMLPGGMKPVLPGLRRLGLFLWDETDEPNVLVFRKKLPERSV</sequence>
<dbReference type="CDD" id="cd04301">
    <property type="entry name" value="NAT_SF"/>
    <property type="match status" value="1"/>
</dbReference>
<dbReference type="PANTHER" id="PTHR43072:SF60">
    <property type="entry name" value="L-2,4-DIAMINOBUTYRIC ACID ACETYLTRANSFERASE"/>
    <property type="match status" value="1"/>
</dbReference>
<name>A0A2Z2M7N8_THEGO</name>
<dbReference type="Proteomes" id="UP000250134">
    <property type="component" value="Chromosome"/>
</dbReference>
<dbReference type="OrthoDB" id="134118at2157"/>
<dbReference type="PANTHER" id="PTHR43072">
    <property type="entry name" value="N-ACETYLTRANSFERASE"/>
    <property type="match status" value="1"/>
</dbReference>
<dbReference type="InterPro" id="IPR016181">
    <property type="entry name" value="Acyl_CoA_acyltransferase"/>
</dbReference>
<dbReference type="RefSeq" id="WP_088884765.1">
    <property type="nucleotide sequence ID" value="NZ_CP014855.1"/>
</dbReference>
<protein>
    <submittedName>
        <fullName evidence="2">GNAT family acetyltransferase</fullName>
    </submittedName>
</protein>
<keyword evidence="2" id="KW-0808">Transferase</keyword>
<dbReference type="SUPFAM" id="SSF55729">
    <property type="entry name" value="Acyl-CoA N-acyltransferases (Nat)"/>
    <property type="match status" value="1"/>
</dbReference>
<dbReference type="GO" id="GO:0016747">
    <property type="term" value="F:acyltransferase activity, transferring groups other than amino-acyl groups"/>
    <property type="evidence" value="ECO:0007669"/>
    <property type="project" value="InterPro"/>
</dbReference>
<evidence type="ECO:0000259" key="1">
    <source>
        <dbReference type="PROSITE" id="PS51186"/>
    </source>
</evidence>